<dbReference type="Proteomes" id="UP001500954">
    <property type="component" value="Unassembled WGS sequence"/>
</dbReference>
<keyword evidence="2" id="KW-1185">Reference proteome</keyword>
<organism evidence="1 2">
    <name type="scientific">Snuella lapsa</name>
    <dbReference type="NCBI Taxonomy" id="870481"/>
    <lineage>
        <taxon>Bacteria</taxon>
        <taxon>Pseudomonadati</taxon>
        <taxon>Bacteroidota</taxon>
        <taxon>Flavobacteriia</taxon>
        <taxon>Flavobacteriales</taxon>
        <taxon>Flavobacteriaceae</taxon>
        <taxon>Snuella</taxon>
    </lineage>
</organism>
<dbReference type="InterPro" id="IPR036388">
    <property type="entry name" value="WH-like_DNA-bd_sf"/>
</dbReference>
<gene>
    <name evidence="1" type="ORF">GCM10022395_09550</name>
</gene>
<accession>A0ABP6X7T0</accession>
<protein>
    <recommendedName>
        <fullName evidence="3">Helix-turn-helix type 11 domain-containing protein</fullName>
    </recommendedName>
</protein>
<evidence type="ECO:0008006" key="3">
    <source>
        <dbReference type="Google" id="ProtNLM"/>
    </source>
</evidence>
<proteinExistence type="predicted"/>
<dbReference type="Gene3D" id="1.10.10.10">
    <property type="entry name" value="Winged helix-like DNA-binding domain superfamily/Winged helix DNA-binding domain"/>
    <property type="match status" value="1"/>
</dbReference>
<name>A0ABP6X7T0_9FLAO</name>
<dbReference type="EMBL" id="BAABCY010000031">
    <property type="protein sequence ID" value="GAA3560949.1"/>
    <property type="molecule type" value="Genomic_DNA"/>
</dbReference>
<dbReference type="InterPro" id="IPR036390">
    <property type="entry name" value="WH_DNA-bd_sf"/>
</dbReference>
<evidence type="ECO:0000313" key="2">
    <source>
        <dbReference type="Proteomes" id="UP001500954"/>
    </source>
</evidence>
<reference evidence="2" key="1">
    <citation type="journal article" date="2019" name="Int. J. Syst. Evol. Microbiol.">
        <title>The Global Catalogue of Microorganisms (GCM) 10K type strain sequencing project: providing services to taxonomists for standard genome sequencing and annotation.</title>
        <authorList>
            <consortium name="The Broad Institute Genomics Platform"/>
            <consortium name="The Broad Institute Genome Sequencing Center for Infectious Disease"/>
            <person name="Wu L."/>
            <person name="Ma J."/>
        </authorList>
    </citation>
    <scope>NUCLEOTIDE SEQUENCE [LARGE SCALE GENOMIC DNA]</scope>
    <source>
        <strain evidence="2">JCM 17111</strain>
    </source>
</reference>
<evidence type="ECO:0000313" key="1">
    <source>
        <dbReference type="EMBL" id="GAA3560949.1"/>
    </source>
</evidence>
<dbReference type="SUPFAM" id="SSF46785">
    <property type="entry name" value="Winged helix' DNA-binding domain"/>
    <property type="match status" value="1"/>
</dbReference>
<sequence>MWQFVNREKDYHVALLLVMTKNNIMTYTERKEKEKYLLYLIKQNRLGSIEEVAENFECSIRTVERMLRELREEGHKIAFCRKTNKYFLKNS</sequence>
<comment type="caution">
    <text evidence="1">The sequence shown here is derived from an EMBL/GenBank/DDBJ whole genome shotgun (WGS) entry which is preliminary data.</text>
</comment>